<dbReference type="EMBL" id="SFBH01000125">
    <property type="protein sequence ID" value="TRU33155.1"/>
    <property type="molecule type" value="Genomic_DNA"/>
</dbReference>
<dbReference type="AlphaFoldDB" id="A0A552EF96"/>
<comment type="caution">
    <text evidence="1">The sequence shown here is derived from an EMBL/GenBank/DDBJ whole genome shotgun (WGS) entry which is preliminary data.</text>
</comment>
<organism evidence="1 2">
    <name type="scientific">Microcystis aeruginosa Ma_MB_F_20061100_S20D</name>
    <dbReference type="NCBI Taxonomy" id="2486253"/>
    <lineage>
        <taxon>Bacteria</taxon>
        <taxon>Bacillati</taxon>
        <taxon>Cyanobacteriota</taxon>
        <taxon>Cyanophyceae</taxon>
        <taxon>Oscillatoriophycideae</taxon>
        <taxon>Chroococcales</taxon>
        <taxon>Microcystaceae</taxon>
        <taxon>Microcystis</taxon>
    </lineage>
</organism>
<reference evidence="1 2" key="1">
    <citation type="submission" date="2019-01" db="EMBL/GenBank/DDBJ databases">
        <title>Coherence of Microcystis species and biogeography revealed through population genomics.</title>
        <authorList>
            <person name="Perez-Carrascal O.M."/>
            <person name="Terrat Y."/>
            <person name="Giani A."/>
            <person name="Fortin N."/>
            <person name="Tromas N."/>
            <person name="Shapiro B.J."/>
        </authorList>
    </citation>
    <scope>NUCLEOTIDE SEQUENCE [LARGE SCALE GENOMIC DNA]</scope>
    <source>
        <strain evidence="1">Ma_MB_F_20061100_S20D</strain>
    </source>
</reference>
<evidence type="ECO:0000313" key="2">
    <source>
        <dbReference type="Proteomes" id="UP000315113"/>
    </source>
</evidence>
<evidence type="ECO:0000313" key="1">
    <source>
        <dbReference type="EMBL" id="TRU33155.1"/>
    </source>
</evidence>
<proteinExistence type="predicted"/>
<protein>
    <submittedName>
        <fullName evidence="1">Uncharacterized protein</fullName>
    </submittedName>
</protein>
<dbReference type="Proteomes" id="UP000315113">
    <property type="component" value="Unassembled WGS sequence"/>
</dbReference>
<gene>
    <name evidence="1" type="ORF">EWV78_16060</name>
</gene>
<name>A0A552EF96_MICAE</name>
<sequence>MSKFYPVMSSISFLTAILLSLVLVVQIPQKRKLEQAQQQSFQKLLSQVKEKYPNRPDLLTKLQPYSPHLPRHFPLDIVSPEIQIIVGFILAGCGGYGLQFLETKMISKSTTRE</sequence>
<accession>A0A552EF96</accession>